<evidence type="ECO:0000313" key="5">
    <source>
        <dbReference type="EMBL" id="KJF42447.1"/>
    </source>
</evidence>
<dbReference type="InterPro" id="IPR051016">
    <property type="entry name" value="Diverse_Substrate_AcTransf"/>
</dbReference>
<evidence type="ECO:0000313" key="6">
    <source>
        <dbReference type="Proteomes" id="UP000032544"/>
    </source>
</evidence>
<dbReference type="InterPro" id="IPR000182">
    <property type="entry name" value="GNAT_dom"/>
</dbReference>
<accession>A0A0D8J6C1</accession>
<dbReference type="PIRSF" id="PIRSF037663">
    <property type="entry name" value="Acetyltransf_GNAT_prd"/>
    <property type="match status" value="1"/>
</dbReference>
<dbReference type="CDD" id="cd04301">
    <property type="entry name" value="NAT_SF"/>
    <property type="match status" value="1"/>
</dbReference>
<proteinExistence type="inferred from homology"/>
<comment type="caution">
    <text evidence="5">The sequence shown here is derived from an EMBL/GenBank/DDBJ whole genome shotgun (WGS) entry which is preliminary data.</text>
</comment>
<dbReference type="InterPro" id="IPR016181">
    <property type="entry name" value="Acyl_CoA_acyltransferase"/>
</dbReference>
<dbReference type="InterPro" id="IPR017255">
    <property type="entry name" value="AcTrfase_GNAT_prd"/>
</dbReference>
<reference evidence="5 6" key="1">
    <citation type="submission" date="2014-09" db="EMBL/GenBank/DDBJ databases">
        <title>Draft Genome Sequence of Draconibacterium sp. JN14CK-3.</title>
        <authorList>
            <person name="Dong C."/>
            <person name="Lai Q."/>
            <person name="Shao Z."/>
        </authorList>
    </citation>
    <scope>NUCLEOTIDE SEQUENCE [LARGE SCALE GENOMIC DNA]</scope>
    <source>
        <strain evidence="5 6">JN14CK-3</strain>
    </source>
</reference>
<dbReference type="PANTHER" id="PTHR10545">
    <property type="entry name" value="DIAMINE N-ACETYLTRANSFERASE"/>
    <property type="match status" value="1"/>
</dbReference>
<keyword evidence="3" id="KW-0012">Acyltransferase</keyword>
<evidence type="ECO:0000256" key="3">
    <source>
        <dbReference type="ARBA" id="ARBA00023315"/>
    </source>
</evidence>
<protein>
    <recommendedName>
        <fullName evidence="4">N-acetyltransferase domain-containing protein</fullName>
    </recommendedName>
</protein>
<name>A0A0D8J6C1_9BACT</name>
<dbReference type="PROSITE" id="PS51186">
    <property type="entry name" value="GNAT"/>
    <property type="match status" value="1"/>
</dbReference>
<gene>
    <name evidence="5" type="ORF">LH29_17925</name>
</gene>
<dbReference type="STRING" id="1544798.LH29_17925"/>
<evidence type="ECO:0000259" key="4">
    <source>
        <dbReference type="PROSITE" id="PS51186"/>
    </source>
</evidence>
<dbReference type="Gene3D" id="3.40.630.30">
    <property type="match status" value="1"/>
</dbReference>
<comment type="similarity">
    <text evidence="1">Belongs to the acetyltransferase family.</text>
</comment>
<organism evidence="5 6">
    <name type="scientific">Draconibacterium sediminis</name>
    <dbReference type="NCBI Taxonomy" id="1544798"/>
    <lineage>
        <taxon>Bacteria</taxon>
        <taxon>Pseudomonadati</taxon>
        <taxon>Bacteroidota</taxon>
        <taxon>Bacteroidia</taxon>
        <taxon>Marinilabiliales</taxon>
        <taxon>Prolixibacteraceae</taxon>
        <taxon>Draconibacterium</taxon>
    </lineage>
</organism>
<dbReference type="OrthoDB" id="9805924at2"/>
<sequence length="147" mass="17478">MDIKIRKATENDFPAMFGLIMELAEYEKSPEKVSNSLELMYEQKDYFKCYVAETEEKEIIGMALYYFAYYTWVGKTLYLDDLYVKEAYRGKGLGSRLMDKMFEVAKAEKCKRMRLQVLNWNHPAIKLYKKSGFTVDKTWYNCDIEDL</sequence>
<keyword evidence="6" id="KW-1185">Reference proteome</keyword>
<dbReference type="EMBL" id="JRHC01000005">
    <property type="protein sequence ID" value="KJF42447.1"/>
    <property type="molecule type" value="Genomic_DNA"/>
</dbReference>
<dbReference type="SUPFAM" id="SSF55729">
    <property type="entry name" value="Acyl-CoA N-acyltransferases (Nat)"/>
    <property type="match status" value="1"/>
</dbReference>
<evidence type="ECO:0000256" key="2">
    <source>
        <dbReference type="ARBA" id="ARBA00022679"/>
    </source>
</evidence>
<keyword evidence="2" id="KW-0808">Transferase</keyword>
<evidence type="ECO:0000256" key="1">
    <source>
        <dbReference type="ARBA" id="ARBA00008694"/>
    </source>
</evidence>
<dbReference type="GO" id="GO:0008080">
    <property type="term" value="F:N-acetyltransferase activity"/>
    <property type="evidence" value="ECO:0007669"/>
    <property type="project" value="TreeGrafter"/>
</dbReference>
<dbReference type="AlphaFoldDB" id="A0A0D8J6C1"/>
<feature type="domain" description="N-acetyltransferase" evidence="4">
    <location>
        <begin position="3"/>
        <end position="147"/>
    </location>
</feature>
<dbReference type="RefSeq" id="WP_045032146.1">
    <property type="nucleotide sequence ID" value="NZ_JRHC01000005.1"/>
</dbReference>
<dbReference type="FunFam" id="3.40.630.30:FF:000064">
    <property type="entry name" value="GNAT family acetyltransferase"/>
    <property type="match status" value="1"/>
</dbReference>
<dbReference type="Pfam" id="PF00583">
    <property type="entry name" value="Acetyltransf_1"/>
    <property type="match status" value="1"/>
</dbReference>
<dbReference type="PANTHER" id="PTHR10545:SF29">
    <property type="entry name" value="GH14572P-RELATED"/>
    <property type="match status" value="1"/>
</dbReference>
<dbReference type="Proteomes" id="UP000032544">
    <property type="component" value="Unassembled WGS sequence"/>
</dbReference>